<evidence type="ECO:0000313" key="2">
    <source>
        <dbReference type="Proteomes" id="UP000028701"/>
    </source>
</evidence>
<accession>A0A081CRN9</accession>
<protein>
    <submittedName>
        <fullName evidence="1">Uncharacterized protein</fullName>
    </submittedName>
</protein>
<name>A0A081CRN9_9HYPH</name>
<evidence type="ECO:0000313" key="1">
    <source>
        <dbReference type="EMBL" id="GAK69335.1"/>
    </source>
</evidence>
<proteinExistence type="predicted"/>
<organism evidence="1 2">
    <name type="scientific">Agrobacterium rubi TR3 = NBRC 13261</name>
    <dbReference type="NCBI Taxonomy" id="1368415"/>
    <lineage>
        <taxon>Bacteria</taxon>
        <taxon>Pseudomonadati</taxon>
        <taxon>Pseudomonadota</taxon>
        <taxon>Alphaproteobacteria</taxon>
        <taxon>Hyphomicrobiales</taxon>
        <taxon>Rhizobiaceae</taxon>
        <taxon>Rhizobium/Agrobacterium group</taxon>
        <taxon>Agrobacterium</taxon>
    </lineage>
</organism>
<dbReference type="Proteomes" id="UP000028701">
    <property type="component" value="Unassembled WGS sequence"/>
</dbReference>
<comment type="caution">
    <text evidence="1">The sequence shown here is derived from an EMBL/GenBank/DDBJ whole genome shotgun (WGS) entry which is preliminary data.</text>
</comment>
<sequence length="108" mass="11921">MADIFQAEIRTIADIREKIPTDRLDAFLLDLKAWVLMEGFDIGDAFAGLLHAVSDSMGQSVAIQRSGFNDVLHWVDDGQVGVSEIVATCGEKELIELNIRRNSEEGSE</sequence>
<gene>
    <name evidence="1" type="ORF">RRU01S_04_01570</name>
</gene>
<reference evidence="1 2" key="1">
    <citation type="submission" date="2014-08" db="EMBL/GenBank/DDBJ databases">
        <title>Whole genome shotgun sequence of Rhizobium rubi NBRC 13261.</title>
        <authorList>
            <person name="Katano-Makiyama Y."/>
            <person name="Hosoyama A."/>
            <person name="Hashimoto M."/>
            <person name="Hosoyama Y."/>
            <person name="Noguchi M."/>
            <person name="Tsuchikane K."/>
            <person name="Uohara A."/>
            <person name="Ohji S."/>
            <person name="Ichikawa N."/>
            <person name="Kimura A."/>
            <person name="Yamazoe A."/>
            <person name="Fujita N."/>
        </authorList>
    </citation>
    <scope>NUCLEOTIDE SEQUENCE [LARGE SCALE GENOMIC DNA]</scope>
    <source>
        <strain evidence="1 2">NBRC 13261</strain>
    </source>
</reference>
<dbReference type="RefSeq" id="WP_045228921.1">
    <property type="nucleotide sequence ID" value="NZ_BBJU01000004.1"/>
</dbReference>
<dbReference type="AlphaFoldDB" id="A0A081CRN9"/>
<dbReference type="EMBL" id="BBJU01000004">
    <property type="protein sequence ID" value="GAK69335.1"/>
    <property type="molecule type" value="Genomic_DNA"/>
</dbReference>